<evidence type="ECO:0000313" key="4">
    <source>
        <dbReference type="Proteomes" id="UP000472262"/>
    </source>
</evidence>
<dbReference type="PANTHER" id="PTHR11188">
    <property type="entry name" value="ARRESTIN DOMAIN CONTAINING PROTEIN"/>
    <property type="match status" value="1"/>
</dbReference>
<comment type="similarity">
    <text evidence="1">Belongs to the arrestin family.</text>
</comment>
<evidence type="ECO:0000313" key="3">
    <source>
        <dbReference type="Ensembl" id="ENSSGRP00000056955.1"/>
    </source>
</evidence>
<dbReference type="Proteomes" id="UP000472262">
    <property type="component" value="Unassembled WGS sequence"/>
</dbReference>
<dbReference type="InParanoid" id="A0A672P7M8"/>
<dbReference type="SMART" id="SM01017">
    <property type="entry name" value="Arrestin_C"/>
    <property type="match status" value="1"/>
</dbReference>
<dbReference type="GO" id="GO:0005886">
    <property type="term" value="C:plasma membrane"/>
    <property type="evidence" value="ECO:0007669"/>
    <property type="project" value="TreeGrafter"/>
</dbReference>
<reference evidence="3" key="2">
    <citation type="submission" date="2025-09" db="UniProtKB">
        <authorList>
            <consortium name="Ensembl"/>
        </authorList>
    </citation>
    <scope>IDENTIFICATION</scope>
</reference>
<dbReference type="InterPro" id="IPR014756">
    <property type="entry name" value="Ig_E-set"/>
</dbReference>
<keyword evidence="4" id="KW-1185">Reference proteome</keyword>
<dbReference type="GO" id="GO:0005737">
    <property type="term" value="C:cytoplasm"/>
    <property type="evidence" value="ECO:0007669"/>
    <property type="project" value="TreeGrafter"/>
</dbReference>
<dbReference type="InterPro" id="IPR011022">
    <property type="entry name" value="Arrestin_C-like"/>
</dbReference>
<evidence type="ECO:0000256" key="1">
    <source>
        <dbReference type="ARBA" id="ARBA00005298"/>
    </source>
</evidence>
<dbReference type="Gene3D" id="2.60.40.640">
    <property type="match status" value="2"/>
</dbReference>
<dbReference type="PANTHER" id="PTHR11188:SF16">
    <property type="entry name" value="ARRESTIN DOMAIN-CONTAINING PROTEIN 4"/>
    <property type="match status" value="1"/>
</dbReference>
<dbReference type="SUPFAM" id="SSF81296">
    <property type="entry name" value="E set domains"/>
    <property type="match status" value="2"/>
</dbReference>
<accession>A0A672P7M8</accession>
<reference evidence="3" key="1">
    <citation type="submission" date="2025-08" db="UniProtKB">
        <authorList>
            <consortium name="Ensembl"/>
        </authorList>
    </citation>
    <scope>IDENTIFICATION</scope>
</reference>
<dbReference type="Pfam" id="PF02752">
    <property type="entry name" value="Arrestin_C"/>
    <property type="match status" value="1"/>
</dbReference>
<dbReference type="Pfam" id="PF00339">
    <property type="entry name" value="Arrestin_N"/>
    <property type="match status" value="2"/>
</dbReference>
<gene>
    <name evidence="3" type="primary">LOC107601631</name>
</gene>
<organism evidence="3 4">
    <name type="scientific">Sinocyclocheilus grahami</name>
    <name type="common">Dianchi golden-line fish</name>
    <name type="synonym">Barbus grahami</name>
    <dbReference type="NCBI Taxonomy" id="75366"/>
    <lineage>
        <taxon>Eukaryota</taxon>
        <taxon>Metazoa</taxon>
        <taxon>Chordata</taxon>
        <taxon>Craniata</taxon>
        <taxon>Vertebrata</taxon>
        <taxon>Euteleostomi</taxon>
        <taxon>Actinopterygii</taxon>
        <taxon>Neopterygii</taxon>
        <taxon>Teleostei</taxon>
        <taxon>Ostariophysi</taxon>
        <taxon>Cypriniformes</taxon>
        <taxon>Cyprinidae</taxon>
        <taxon>Cyprininae</taxon>
        <taxon>Sinocyclocheilus</taxon>
    </lineage>
</organism>
<proteinExistence type="inferred from homology"/>
<dbReference type="GO" id="GO:0015031">
    <property type="term" value="P:protein transport"/>
    <property type="evidence" value="ECO:0007669"/>
    <property type="project" value="TreeGrafter"/>
</dbReference>
<dbReference type="GO" id="GO:0007399">
    <property type="term" value="P:nervous system development"/>
    <property type="evidence" value="ECO:0007669"/>
    <property type="project" value="UniProtKB-ARBA"/>
</dbReference>
<dbReference type="InterPro" id="IPR014752">
    <property type="entry name" value="Arrestin-like_C"/>
</dbReference>
<dbReference type="InterPro" id="IPR011021">
    <property type="entry name" value="Arrestin-like_N"/>
</dbReference>
<dbReference type="GO" id="GO:1990756">
    <property type="term" value="F:ubiquitin-like ligase-substrate adaptor activity"/>
    <property type="evidence" value="ECO:0007669"/>
    <property type="project" value="TreeGrafter"/>
</dbReference>
<protein>
    <submittedName>
        <fullName evidence="3">Arrestin domain containing 4</fullName>
    </submittedName>
</protein>
<dbReference type="InterPro" id="IPR050357">
    <property type="entry name" value="Arrestin_domain-protein"/>
</dbReference>
<evidence type="ECO:0000259" key="2">
    <source>
        <dbReference type="SMART" id="SM01017"/>
    </source>
</evidence>
<feature type="domain" description="Arrestin C-terminal-like" evidence="2">
    <location>
        <begin position="199"/>
        <end position="326"/>
    </location>
</feature>
<sequence>MTHVEVKSLDVILDNEQRDGYCSGEVVSGHISLKLSEATTVKTIKVLLKGYAQVSWMHKRSRCSEERKCLFLSKTHVATTGRPAIYAEHLLHVNILFGRNIHFCCINCGSHSQYKLFCVPPIQSTDNLLLSPSPLVSSFSGKHGRVYYMVQAVLKRSFHESQRVNRELCIISHIDVNVPTLISPVSQTCKKMIGCWIFTSGPISLTASIDRQGYCNGESIPIYALIENCSSRLVVPKAVIYQIQTYTCKGKTKSIKQVVASARGNEVPSDTSSRWNGNTLKIPPVAPSILNSDILRLEYLLAVIVQIPGAKNLEVQLPVVIGTSGHGMSSRSIVNMSLLYPTFTLPDVAEAPPSYAEVVSEEQFEEHRTSTCQSRPDWLLDGSAFACIQQFHLQPPPPYSEICPSEQ</sequence>
<dbReference type="Ensembl" id="ENSSGRT00000060797.1">
    <property type="protein sequence ID" value="ENSSGRP00000056955.1"/>
    <property type="gene ID" value="ENSSGRG00000029789.1"/>
</dbReference>
<dbReference type="AlphaFoldDB" id="A0A672P7M8"/>
<name>A0A672P7M8_SINGR</name>